<name>A0A381IN38_AMIAI</name>
<dbReference type="Gene3D" id="1.10.10.10">
    <property type="entry name" value="Winged helix-like DNA-binding domain superfamily/Winged helix DNA-binding domain"/>
    <property type="match status" value="1"/>
</dbReference>
<dbReference type="Pfam" id="PF01614">
    <property type="entry name" value="IclR_C"/>
    <property type="match status" value="1"/>
</dbReference>
<dbReference type="InterPro" id="IPR005471">
    <property type="entry name" value="Tscrpt_reg_IclR_N"/>
</dbReference>
<evidence type="ECO:0000256" key="3">
    <source>
        <dbReference type="ARBA" id="ARBA00023163"/>
    </source>
</evidence>
<dbReference type="EMBL" id="UFSM01000003">
    <property type="protein sequence ID" value="SUY29100.1"/>
    <property type="molecule type" value="Genomic_DNA"/>
</dbReference>
<evidence type="ECO:0000313" key="6">
    <source>
        <dbReference type="Proteomes" id="UP000254701"/>
    </source>
</evidence>
<dbReference type="InterPro" id="IPR036390">
    <property type="entry name" value="WH_DNA-bd_sf"/>
</dbReference>
<accession>A0A381IN38</accession>
<evidence type="ECO:0000256" key="1">
    <source>
        <dbReference type="ARBA" id="ARBA00023015"/>
    </source>
</evidence>
<organism evidence="5 6">
    <name type="scientific">Aminobacter aminovorans</name>
    <name type="common">Chelatobacter heintzii</name>
    <dbReference type="NCBI Taxonomy" id="83263"/>
    <lineage>
        <taxon>Bacteria</taxon>
        <taxon>Pseudomonadati</taxon>
        <taxon>Pseudomonadota</taxon>
        <taxon>Alphaproteobacteria</taxon>
        <taxon>Hyphomicrobiales</taxon>
        <taxon>Phyllobacteriaceae</taxon>
        <taxon>Aminobacter</taxon>
    </lineage>
</organism>
<gene>
    <name evidence="5" type="ORF">NCTC10684_05332</name>
</gene>
<dbReference type="Proteomes" id="UP000254701">
    <property type="component" value="Unassembled WGS sequence"/>
</dbReference>
<dbReference type="SUPFAM" id="SSF46785">
    <property type="entry name" value="Winged helix' DNA-binding domain"/>
    <property type="match status" value="1"/>
</dbReference>
<feature type="domain" description="HTH iclR-type" evidence="4">
    <location>
        <begin position="34"/>
        <end position="96"/>
    </location>
</feature>
<keyword evidence="1" id="KW-0805">Transcription regulation</keyword>
<dbReference type="GO" id="GO:0003677">
    <property type="term" value="F:DNA binding"/>
    <property type="evidence" value="ECO:0007669"/>
    <property type="project" value="UniProtKB-KW"/>
</dbReference>
<dbReference type="GO" id="GO:0045892">
    <property type="term" value="P:negative regulation of DNA-templated transcription"/>
    <property type="evidence" value="ECO:0007669"/>
    <property type="project" value="TreeGrafter"/>
</dbReference>
<evidence type="ECO:0000256" key="2">
    <source>
        <dbReference type="ARBA" id="ARBA00023125"/>
    </source>
</evidence>
<evidence type="ECO:0000259" key="4">
    <source>
        <dbReference type="PROSITE" id="PS51077"/>
    </source>
</evidence>
<dbReference type="PANTHER" id="PTHR30136:SF35">
    <property type="entry name" value="HTH-TYPE TRANSCRIPTIONAL REGULATOR RV1719"/>
    <property type="match status" value="1"/>
</dbReference>
<dbReference type="GO" id="GO:0003700">
    <property type="term" value="F:DNA-binding transcription factor activity"/>
    <property type="evidence" value="ECO:0007669"/>
    <property type="project" value="TreeGrafter"/>
</dbReference>
<dbReference type="Pfam" id="PF09339">
    <property type="entry name" value="HTH_IclR"/>
    <property type="match status" value="1"/>
</dbReference>
<dbReference type="InterPro" id="IPR029016">
    <property type="entry name" value="GAF-like_dom_sf"/>
</dbReference>
<dbReference type="InterPro" id="IPR014757">
    <property type="entry name" value="Tscrpt_reg_IclR_C"/>
</dbReference>
<dbReference type="AlphaFoldDB" id="A0A381IN38"/>
<sequence length="298" mass="32590">MRTAANTARQAELGFEEPNELLRGVTNDRSGGVVKSSLRVLSVLEYFQANARPARTTEISRALAIPNSSADDILKTLVRTGYLAFDPRQKVYLPSYRIVTLARRIEGSFFGGTAVSDLMDEVHRRTGLTVWLCMQNDRWVQCSAIIAGSDFHAGVHVEGFTDYDWSTAAGMALLSGKPQEVVVEIAKRMFRTEPPARRVASVATLLDKVRSVRKQGYATSRGFSAEGATAVAASFQSKFMRVPVAVGLVSADPEESPATAALGSALRQIAARHQRLAELHRANDDLPISPEWECPLQQ</sequence>
<dbReference type="InterPro" id="IPR036388">
    <property type="entry name" value="WH-like_DNA-bd_sf"/>
</dbReference>
<evidence type="ECO:0000313" key="5">
    <source>
        <dbReference type="EMBL" id="SUY29100.1"/>
    </source>
</evidence>
<dbReference type="SUPFAM" id="SSF55781">
    <property type="entry name" value="GAF domain-like"/>
    <property type="match status" value="1"/>
</dbReference>
<dbReference type="PANTHER" id="PTHR30136">
    <property type="entry name" value="HELIX-TURN-HELIX TRANSCRIPTIONAL REGULATOR, ICLR FAMILY"/>
    <property type="match status" value="1"/>
</dbReference>
<dbReference type="RefSeq" id="WP_165916114.1">
    <property type="nucleotide sequence ID" value="NZ_BAAAVY010000014.1"/>
</dbReference>
<dbReference type="PROSITE" id="PS51077">
    <property type="entry name" value="HTH_ICLR"/>
    <property type="match status" value="1"/>
</dbReference>
<keyword evidence="2 5" id="KW-0238">DNA-binding</keyword>
<reference evidence="5 6" key="1">
    <citation type="submission" date="2018-06" db="EMBL/GenBank/DDBJ databases">
        <authorList>
            <consortium name="Pathogen Informatics"/>
            <person name="Doyle S."/>
        </authorList>
    </citation>
    <scope>NUCLEOTIDE SEQUENCE [LARGE SCALE GENOMIC DNA]</scope>
    <source>
        <strain evidence="5 6">NCTC10684</strain>
    </source>
</reference>
<proteinExistence type="predicted"/>
<dbReference type="SMART" id="SM00346">
    <property type="entry name" value="HTH_ICLR"/>
    <property type="match status" value="1"/>
</dbReference>
<dbReference type="InterPro" id="IPR050707">
    <property type="entry name" value="HTH_MetabolicPath_Reg"/>
</dbReference>
<keyword evidence="3" id="KW-0804">Transcription</keyword>
<protein>
    <submittedName>
        <fullName evidence="5">DNA-binding transcriptional regulator KdgR</fullName>
    </submittedName>
</protein>
<dbReference type="Gene3D" id="3.30.450.40">
    <property type="match status" value="1"/>
</dbReference>